<comment type="subcellular location">
    <subcellularLocation>
        <location evidence="1">Membrane</location>
        <topology evidence="1">Multi-pass membrane protein</topology>
    </subcellularLocation>
</comment>
<feature type="transmembrane region" description="Helical" evidence="7">
    <location>
        <begin position="12"/>
        <end position="32"/>
    </location>
</feature>
<feature type="transmembrane region" description="Helical" evidence="7">
    <location>
        <begin position="103"/>
        <end position="123"/>
    </location>
</feature>
<feature type="transmembrane region" description="Helical" evidence="7">
    <location>
        <begin position="217"/>
        <end position="250"/>
    </location>
</feature>
<keyword evidence="5 7" id="KW-0472">Membrane</keyword>
<evidence type="ECO:0000256" key="5">
    <source>
        <dbReference type="ARBA" id="ARBA00023136"/>
    </source>
</evidence>
<dbReference type="AlphaFoldDB" id="A0A4Q9KI70"/>
<dbReference type="InterPro" id="IPR001182">
    <property type="entry name" value="FtsW/RodA"/>
</dbReference>
<sequence>MDDVVVYERRSVASFTLVVFALALGLGGYVLVGLNQDGQPPADWPLAVAVWAGLGLVSWGVVRWRLPYADPLLLPCVLLLNGLGMAMIYRLDQATNPPMQSGRLQLGWAAAAVAVMLAVVVFLKDHRRLQRYTYLWFVLGLGLLLLPLVPGIGFANHGARVWIKLGTFSFQPGEVAKIVLSIAFAAYLTEKGDVLAKAGPRLLGLTLPRMRDLGPIAVMWGISMLILVFETDLGMSLLFFSLFVAMVYIATRRSSWAILGLLLVGVMGFLGYTYLGHVRVRFQAWLQPFSNYDQNWQIISAQFGFASGGLLGTGWGLGRPYLTPIAKSDFIAAALGEELGLVGLFAILLVYLIIVARVLRAALITRETFGALLAAGLAFVFGLQVFIIVGGVTRLLPLTGLTTPFMSQGGSSLISNYLLLGLLLTVTHQARKPQAQIETDEFSSLHDEATTAIPAVAAAGVRTPTSPSSASPAPTRTPQVTTPAPTGRASDVDAPTQAIAPQAPFGGDAP</sequence>
<name>A0A4Q9KI70_PROTD</name>
<feature type="region of interest" description="Disordered" evidence="6">
    <location>
        <begin position="458"/>
        <end position="510"/>
    </location>
</feature>
<dbReference type="RefSeq" id="WP_131172933.1">
    <property type="nucleotide sequence ID" value="NZ_FXTL01000020.1"/>
</dbReference>
<feature type="transmembrane region" description="Helical" evidence="7">
    <location>
        <begin position="338"/>
        <end position="359"/>
    </location>
</feature>
<evidence type="ECO:0000313" key="8">
    <source>
        <dbReference type="EMBL" id="TBT93094.1"/>
    </source>
</evidence>
<evidence type="ECO:0000256" key="7">
    <source>
        <dbReference type="SAM" id="Phobius"/>
    </source>
</evidence>
<keyword evidence="9" id="KW-1185">Reference proteome</keyword>
<feature type="transmembrane region" description="Helical" evidence="7">
    <location>
        <begin position="135"/>
        <end position="155"/>
    </location>
</feature>
<organism evidence="8 9">
    <name type="scientific">Propioniciclava tarda</name>
    <dbReference type="NCBI Taxonomy" id="433330"/>
    <lineage>
        <taxon>Bacteria</taxon>
        <taxon>Bacillati</taxon>
        <taxon>Actinomycetota</taxon>
        <taxon>Actinomycetes</taxon>
        <taxon>Propionibacteriales</taxon>
        <taxon>Propionibacteriaceae</taxon>
        <taxon>Propioniciclava</taxon>
    </lineage>
</organism>
<feature type="transmembrane region" description="Helical" evidence="7">
    <location>
        <begin position="71"/>
        <end position="91"/>
    </location>
</feature>
<dbReference type="PANTHER" id="PTHR30474">
    <property type="entry name" value="CELL CYCLE PROTEIN"/>
    <property type="match status" value="1"/>
</dbReference>
<dbReference type="PANTHER" id="PTHR30474:SF3">
    <property type="entry name" value="PEPTIDOGLYCAN GLYCOSYLTRANSFERASE RODA"/>
    <property type="match status" value="1"/>
</dbReference>
<keyword evidence="2 7" id="KW-0812">Transmembrane</keyword>
<dbReference type="GO" id="GO:0005886">
    <property type="term" value="C:plasma membrane"/>
    <property type="evidence" value="ECO:0007669"/>
    <property type="project" value="TreeGrafter"/>
</dbReference>
<feature type="transmembrane region" description="Helical" evidence="7">
    <location>
        <begin position="44"/>
        <end position="64"/>
    </location>
</feature>
<keyword evidence="4 7" id="KW-1133">Transmembrane helix</keyword>
<dbReference type="Proteomes" id="UP000291933">
    <property type="component" value="Unassembled WGS sequence"/>
</dbReference>
<dbReference type="GO" id="GO:0032153">
    <property type="term" value="C:cell division site"/>
    <property type="evidence" value="ECO:0007669"/>
    <property type="project" value="TreeGrafter"/>
</dbReference>
<feature type="compositionally biased region" description="Low complexity" evidence="6">
    <location>
        <begin position="458"/>
        <end position="478"/>
    </location>
</feature>
<dbReference type="EMBL" id="SDMR01000019">
    <property type="protein sequence ID" value="TBT93094.1"/>
    <property type="molecule type" value="Genomic_DNA"/>
</dbReference>
<dbReference type="OrthoDB" id="9812661at2"/>
<evidence type="ECO:0000256" key="6">
    <source>
        <dbReference type="SAM" id="MobiDB-lite"/>
    </source>
</evidence>
<proteinExistence type="predicted"/>
<comment type="caution">
    <text evidence="8">The sequence shown here is derived from an EMBL/GenBank/DDBJ whole genome shotgun (WGS) entry which is preliminary data.</text>
</comment>
<evidence type="ECO:0000256" key="3">
    <source>
        <dbReference type="ARBA" id="ARBA00022960"/>
    </source>
</evidence>
<dbReference type="Pfam" id="PF01098">
    <property type="entry name" value="FTSW_RODA_SPOVE"/>
    <property type="match status" value="1"/>
</dbReference>
<evidence type="ECO:0000256" key="2">
    <source>
        <dbReference type="ARBA" id="ARBA00022692"/>
    </source>
</evidence>
<evidence type="ECO:0000256" key="4">
    <source>
        <dbReference type="ARBA" id="ARBA00022989"/>
    </source>
</evidence>
<feature type="transmembrane region" description="Helical" evidence="7">
    <location>
        <begin position="256"/>
        <end position="275"/>
    </location>
</feature>
<dbReference type="GO" id="GO:0051301">
    <property type="term" value="P:cell division"/>
    <property type="evidence" value="ECO:0007669"/>
    <property type="project" value="InterPro"/>
</dbReference>
<feature type="transmembrane region" description="Helical" evidence="7">
    <location>
        <begin position="405"/>
        <end position="426"/>
    </location>
</feature>
<gene>
    <name evidence="8" type="ORF">ET996_12705</name>
</gene>
<accession>A0A4Q9KI70</accession>
<dbReference type="GO" id="GO:0008360">
    <property type="term" value="P:regulation of cell shape"/>
    <property type="evidence" value="ECO:0007669"/>
    <property type="project" value="UniProtKB-KW"/>
</dbReference>
<protein>
    <submittedName>
        <fullName evidence="8">FtsW/RodA/SpoVE family cell cycle protein</fullName>
    </submittedName>
</protein>
<evidence type="ECO:0000313" key="9">
    <source>
        <dbReference type="Proteomes" id="UP000291933"/>
    </source>
</evidence>
<evidence type="ECO:0000256" key="1">
    <source>
        <dbReference type="ARBA" id="ARBA00004141"/>
    </source>
</evidence>
<keyword evidence="3" id="KW-0133">Cell shape</keyword>
<feature type="transmembrane region" description="Helical" evidence="7">
    <location>
        <begin position="371"/>
        <end position="393"/>
    </location>
</feature>
<feature type="transmembrane region" description="Helical" evidence="7">
    <location>
        <begin position="296"/>
        <end position="318"/>
    </location>
</feature>
<reference evidence="8 9" key="1">
    <citation type="submission" date="2019-01" db="EMBL/GenBank/DDBJ databases">
        <title>Lactibacter flavus gen. nov., sp. nov., a novel bacterium of the family Propionibacteriaceae isolated from raw milk and dairy products.</title>
        <authorList>
            <person name="Huptas C."/>
            <person name="Wenning M."/>
            <person name="Breitenwieser F."/>
            <person name="Doll E."/>
            <person name="Von Neubeck M."/>
            <person name="Busse H.-J."/>
            <person name="Scherer S."/>
        </authorList>
    </citation>
    <scope>NUCLEOTIDE SEQUENCE [LARGE SCALE GENOMIC DNA]</scope>
    <source>
        <strain evidence="8 9">DSM 22130</strain>
    </source>
</reference>
<dbReference type="GO" id="GO:0015648">
    <property type="term" value="F:lipid-linked peptidoglycan transporter activity"/>
    <property type="evidence" value="ECO:0007669"/>
    <property type="project" value="TreeGrafter"/>
</dbReference>